<dbReference type="InterPro" id="IPR037143">
    <property type="entry name" value="4-PPantetheinyl_Trfase_dom_sf"/>
</dbReference>
<dbReference type="GO" id="GO:0006633">
    <property type="term" value="P:fatty acid biosynthetic process"/>
    <property type="evidence" value="ECO:0007669"/>
    <property type="project" value="InterPro"/>
</dbReference>
<evidence type="ECO:0000313" key="8">
    <source>
        <dbReference type="EMBL" id="SHK23025.1"/>
    </source>
</evidence>
<proteinExistence type="inferred from homology"/>
<name>A0A1M6QS90_PARC5</name>
<evidence type="ECO:0000256" key="2">
    <source>
        <dbReference type="ARBA" id="ARBA00010990"/>
    </source>
</evidence>
<evidence type="ECO:0000259" key="6">
    <source>
        <dbReference type="Pfam" id="PF01648"/>
    </source>
</evidence>
<comment type="cofactor">
    <cofactor evidence="1">
        <name>Mg(2+)</name>
        <dbReference type="ChEBI" id="CHEBI:18420"/>
    </cofactor>
</comment>
<dbReference type="PANTHER" id="PTHR12215:SF10">
    <property type="entry name" value="L-AMINOADIPATE-SEMIALDEHYDE DEHYDROGENASE-PHOSPHOPANTETHEINYL TRANSFERASE"/>
    <property type="match status" value="1"/>
</dbReference>
<keyword evidence="9" id="KW-1185">Reference proteome</keyword>
<keyword evidence="5" id="KW-0460">Magnesium</keyword>
<gene>
    <name evidence="8" type="ORF">SAMN02745912_02698</name>
</gene>
<dbReference type="Pfam" id="PF01648">
    <property type="entry name" value="ACPS"/>
    <property type="match status" value="1"/>
</dbReference>
<comment type="similarity">
    <text evidence="2">Belongs to the P-Pant transferase superfamily. Gsp/Sfp/HetI/AcpT family.</text>
</comment>
<evidence type="ECO:0000259" key="7">
    <source>
        <dbReference type="Pfam" id="PF22624"/>
    </source>
</evidence>
<dbReference type="PANTHER" id="PTHR12215">
    <property type="entry name" value="PHOSPHOPANTETHEINE TRANSFERASE"/>
    <property type="match status" value="1"/>
</dbReference>
<dbReference type="AlphaFoldDB" id="A0A1M6QS90"/>
<dbReference type="InterPro" id="IPR008278">
    <property type="entry name" value="4-PPantetheinyl_Trfase_dom"/>
</dbReference>
<dbReference type="GO" id="GO:0019878">
    <property type="term" value="P:lysine biosynthetic process via aminoadipic acid"/>
    <property type="evidence" value="ECO:0007669"/>
    <property type="project" value="TreeGrafter"/>
</dbReference>
<dbReference type="InterPro" id="IPR004568">
    <property type="entry name" value="Ppantetheine-prot_Trfase_dom"/>
</dbReference>
<dbReference type="Pfam" id="PF22624">
    <property type="entry name" value="AASDHPPT_N"/>
    <property type="match status" value="1"/>
</dbReference>
<dbReference type="GO" id="GO:0008897">
    <property type="term" value="F:holo-[acyl-carrier-protein] synthase activity"/>
    <property type="evidence" value="ECO:0007669"/>
    <property type="project" value="InterPro"/>
</dbReference>
<dbReference type="OrthoDB" id="9808281at2"/>
<feature type="domain" description="4'-phosphopantetheinyl transferase N-terminal" evidence="7">
    <location>
        <begin position="15"/>
        <end position="100"/>
    </location>
</feature>
<dbReference type="InterPro" id="IPR055066">
    <property type="entry name" value="AASDHPPT_N"/>
</dbReference>
<dbReference type="NCBIfam" id="TIGR00556">
    <property type="entry name" value="pantethn_trn"/>
    <property type="match status" value="1"/>
</dbReference>
<evidence type="ECO:0000313" key="9">
    <source>
        <dbReference type="Proteomes" id="UP000184465"/>
    </source>
</evidence>
<keyword evidence="3 8" id="KW-0808">Transferase</keyword>
<accession>A0A1M6QS90</accession>
<dbReference type="GO" id="GO:0000287">
    <property type="term" value="F:magnesium ion binding"/>
    <property type="evidence" value="ECO:0007669"/>
    <property type="project" value="InterPro"/>
</dbReference>
<dbReference type="EMBL" id="FRAG01000038">
    <property type="protein sequence ID" value="SHK23025.1"/>
    <property type="molecule type" value="Genomic_DNA"/>
</dbReference>
<dbReference type="Gene3D" id="3.90.470.20">
    <property type="entry name" value="4'-phosphopantetheinyl transferase domain"/>
    <property type="match status" value="2"/>
</dbReference>
<dbReference type="InterPro" id="IPR050559">
    <property type="entry name" value="P-Pant_transferase_sf"/>
</dbReference>
<evidence type="ECO:0000256" key="4">
    <source>
        <dbReference type="ARBA" id="ARBA00022723"/>
    </source>
</evidence>
<keyword evidence="4" id="KW-0479">Metal-binding</keyword>
<organism evidence="8 9">
    <name type="scientific">Paramaledivibacter caminithermalis (strain DSM 15212 / CIP 107654 / DViRD3)</name>
    <name type="common">Clostridium caminithermale</name>
    <dbReference type="NCBI Taxonomy" id="1121301"/>
    <lineage>
        <taxon>Bacteria</taxon>
        <taxon>Bacillati</taxon>
        <taxon>Bacillota</taxon>
        <taxon>Clostridia</taxon>
        <taxon>Peptostreptococcales</taxon>
        <taxon>Caminicellaceae</taxon>
        <taxon>Paramaledivibacter</taxon>
    </lineage>
</organism>
<dbReference type="RefSeq" id="WP_084112036.1">
    <property type="nucleotide sequence ID" value="NZ_FRAG01000038.1"/>
</dbReference>
<dbReference type="STRING" id="1121301.SAMN02745912_02698"/>
<sequence>MIEIYATKINDIIEKSKYKKLLSYLSEERIKKINRLVRLNDKYRSLLGEILVRQIIINKFNMLNSDIKIVTNNYGKPYLYTINNFEFNISHSGDWVVCAIDESPIGIDIEKIQSINYLDIVERFFTKNECRFLNSKNEYEKLGYFFELWTLKESYIKAVGKGLSIPLNSFEISVIGDNIEVIGTNNKRYFKMYNIDYCYKLSVCSKNKAFPKKIVFKSFSEIFNDRYLLERKNL</sequence>
<feature type="domain" description="4'-phosphopantetheinyl transferase" evidence="6">
    <location>
        <begin position="104"/>
        <end position="180"/>
    </location>
</feature>
<dbReference type="GO" id="GO:0005829">
    <property type="term" value="C:cytosol"/>
    <property type="evidence" value="ECO:0007669"/>
    <property type="project" value="TreeGrafter"/>
</dbReference>
<evidence type="ECO:0000256" key="3">
    <source>
        <dbReference type="ARBA" id="ARBA00022679"/>
    </source>
</evidence>
<evidence type="ECO:0000256" key="5">
    <source>
        <dbReference type="ARBA" id="ARBA00022842"/>
    </source>
</evidence>
<dbReference type="SUPFAM" id="SSF56214">
    <property type="entry name" value="4'-phosphopantetheinyl transferase"/>
    <property type="match status" value="2"/>
</dbReference>
<evidence type="ECO:0000256" key="1">
    <source>
        <dbReference type="ARBA" id="ARBA00001946"/>
    </source>
</evidence>
<dbReference type="Proteomes" id="UP000184465">
    <property type="component" value="Unassembled WGS sequence"/>
</dbReference>
<reference evidence="9" key="1">
    <citation type="submission" date="2016-11" db="EMBL/GenBank/DDBJ databases">
        <authorList>
            <person name="Varghese N."/>
            <person name="Submissions S."/>
        </authorList>
    </citation>
    <scope>NUCLEOTIDE SEQUENCE [LARGE SCALE GENOMIC DNA]</scope>
    <source>
        <strain evidence="9">DSM 15212 / CIP 107654 / DViRD3</strain>
    </source>
</reference>
<protein>
    <submittedName>
        <fullName evidence="8">4'-phosphopantetheinyl transferase</fullName>
    </submittedName>
</protein>